<dbReference type="OrthoDB" id="9811926at2"/>
<dbReference type="Proteomes" id="UP000257131">
    <property type="component" value="Unassembled WGS sequence"/>
</dbReference>
<protein>
    <submittedName>
        <fullName evidence="4">Lipopolysaccharide transport periplasmic protein LptA</fullName>
    </submittedName>
</protein>
<dbReference type="GO" id="GO:0015920">
    <property type="term" value="P:lipopolysaccharide transport"/>
    <property type="evidence" value="ECO:0007669"/>
    <property type="project" value="TreeGrafter"/>
</dbReference>
<evidence type="ECO:0000313" key="4">
    <source>
        <dbReference type="EMBL" id="REC58334.1"/>
    </source>
</evidence>
<evidence type="ECO:0000313" key="5">
    <source>
        <dbReference type="Proteomes" id="UP000257131"/>
    </source>
</evidence>
<organism evidence="4 5">
    <name type="scientific">Rhodosalinus sediminis</name>
    <dbReference type="NCBI Taxonomy" id="1940533"/>
    <lineage>
        <taxon>Bacteria</taxon>
        <taxon>Pseudomonadati</taxon>
        <taxon>Pseudomonadota</taxon>
        <taxon>Alphaproteobacteria</taxon>
        <taxon>Rhodobacterales</taxon>
        <taxon>Paracoccaceae</taxon>
        <taxon>Rhodosalinus</taxon>
    </lineage>
</organism>
<dbReference type="GO" id="GO:0009279">
    <property type="term" value="C:cell outer membrane"/>
    <property type="evidence" value="ECO:0007669"/>
    <property type="project" value="TreeGrafter"/>
</dbReference>
<dbReference type="AlphaFoldDB" id="A0A3D9BXV4"/>
<dbReference type="Pfam" id="PF03968">
    <property type="entry name" value="LptD_N"/>
    <property type="match status" value="1"/>
</dbReference>
<keyword evidence="1 2" id="KW-0732">Signal</keyword>
<gene>
    <name evidence="4" type="ORF">DRV84_04575</name>
</gene>
<evidence type="ECO:0000256" key="1">
    <source>
        <dbReference type="ARBA" id="ARBA00022729"/>
    </source>
</evidence>
<dbReference type="PANTHER" id="PTHR36504">
    <property type="entry name" value="LIPOPOLYSACCHARIDE EXPORT SYSTEM PROTEIN LPTA"/>
    <property type="match status" value="1"/>
</dbReference>
<keyword evidence="5" id="KW-1185">Reference proteome</keyword>
<dbReference type="EMBL" id="QOHR01000003">
    <property type="protein sequence ID" value="REC58334.1"/>
    <property type="molecule type" value="Genomic_DNA"/>
</dbReference>
<dbReference type="GO" id="GO:0017089">
    <property type="term" value="F:glycolipid transfer activity"/>
    <property type="evidence" value="ECO:0007669"/>
    <property type="project" value="TreeGrafter"/>
</dbReference>
<evidence type="ECO:0000256" key="2">
    <source>
        <dbReference type="SAM" id="SignalP"/>
    </source>
</evidence>
<dbReference type="InterPro" id="IPR005653">
    <property type="entry name" value="OstA-like_N"/>
</dbReference>
<dbReference type="Gene3D" id="2.60.450.10">
    <property type="entry name" value="Lipopolysaccharide (LPS) transport protein A like domain"/>
    <property type="match status" value="1"/>
</dbReference>
<accession>A0A3D9BXV4</accession>
<feature type="chain" id="PRO_5017559140" evidence="2">
    <location>
        <begin position="18"/>
        <end position="159"/>
    </location>
</feature>
<dbReference type="InterPro" id="IPR052037">
    <property type="entry name" value="LPS_export_LptA"/>
</dbReference>
<evidence type="ECO:0000259" key="3">
    <source>
        <dbReference type="Pfam" id="PF03968"/>
    </source>
</evidence>
<comment type="caution">
    <text evidence="4">The sequence shown here is derived from an EMBL/GenBank/DDBJ whole genome shotgun (WGS) entry which is preliminary data.</text>
</comment>
<sequence length="159" mass="16483">MRAAALGAALAAAPLAAQETGTAFGDGGADPDAPVEIDADRLSVDQESGVAVFSGSVRIVQDTMRLGAARVRVIYTPGGDRIERLEATGGVTLVSGEDAAEAERADYEVEAGRIRMSGEVLLTRGETIVAAERMDIELETGRAELSGRVRTVLQPGGDE</sequence>
<feature type="domain" description="Organic solvent tolerance-like N-terminal" evidence="3">
    <location>
        <begin position="36"/>
        <end position="141"/>
    </location>
</feature>
<dbReference type="GO" id="GO:0030288">
    <property type="term" value="C:outer membrane-bounded periplasmic space"/>
    <property type="evidence" value="ECO:0007669"/>
    <property type="project" value="TreeGrafter"/>
</dbReference>
<name>A0A3D9BXV4_9RHOB</name>
<reference evidence="4 5" key="1">
    <citation type="journal article" date="2017" name="Int. J. Syst. Evol. Microbiol.">
        <title>Rhodosalinus sediminis gen. nov., sp. nov., isolated from marine saltern.</title>
        <authorList>
            <person name="Guo L.Y."/>
            <person name="Ling S.K."/>
            <person name="Li C.M."/>
            <person name="Chen G.J."/>
            <person name="Du Z.J."/>
        </authorList>
    </citation>
    <scope>NUCLEOTIDE SEQUENCE [LARGE SCALE GENOMIC DNA]</scope>
    <source>
        <strain evidence="4 5">WDN1C137</strain>
    </source>
</reference>
<feature type="signal peptide" evidence="2">
    <location>
        <begin position="1"/>
        <end position="17"/>
    </location>
</feature>
<dbReference type="PANTHER" id="PTHR36504:SF1">
    <property type="entry name" value="LIPOPOLYSACCHARIDE EXPORT SYSTEM PROTEIN LPTA"/>
    <property type="match status" value="1"/>
</dbReference>
<proteinExistence type="predicted"/>